<dbReference type="PANTHER" id="PTHR30461:SF26">
    <property type="entry name" value="RESOLVASE HOMOLOG YNEB"/>
    <property type="match status" value="1"/>
</dbReference>
<sequence length="224" mass="24976">MKVIYGRISTASQNMERQMQKEGKCFLDVCSGAIPFFERPETNAMMHYIRENGIKDVYVHQVDRLGRNLSDILNTIETLSKEGINVHVEGLGFSTLDANGNKTMIADLLIAILGIIAENERNLGKERQAQGIAVAKQKGNVFKGRKRGAIMKDDKIAQRYASRLVIYQSMLNGGDSLLKIEKCTKGKDIAINRATLKTLIVKGLLIKPQNIKANKADEKLNLMK</sequence>
<feature type="domain" description="Resolvase/invertase-type recombinase catalytic" evidence="2">
    <location>
        <begin position="1"/>
        <end position="139"/>
    </location>
</feature>
<dbReference type="AlphaFoldDB" id="A0A964UYJ3"/>
<dbReference type="CDD" id="cd03768">
    <property type="entry name" value="SR_ResInv"/>
    <property type="match status" value="1"/>
</dbReference>
<evidence type="ECO:0000313" key="3">
    <source>
        <dbReference type="EMBL" id="NBN88130.1"/>
    </source>
</evidence>
<accession>A0A964UYJ3</accession>
<dbReference type="InterPro" id="IPR006119">
    <property type="entry name" value="Resolv_N"/>
</dbReference>
<dbReference type="PROSITE" id="PS51736">
    <property type="entry name" value="RECOMBINASES_3"/>
    <property type="match status" value="1"/>
</dbReference>
<dbReference type="PANTHER" id="PTHR30461">
    <property type="entry name" value="DNA-INVERTASE FROM LAMBDOID PROPHAGE"/>
    <property type="match status" value="1"/>
</dbReference>
<dbReference type="GO" id="GO:0000150">
    <property type="term" value="F:DNA strand exchange activity"/>
    <property type="evidence" value="ECO:0007669"/>
    <property type="project" value="InterPro"/>
</dbReference>
<dbReference type="GO" id="GO:0003677">
    <property type="term" value="F:DNA binding"/>
    <property type="evidence" value="ECO:0007669"/>
    <property type="project" value="InterPro"/>
</dbReference>
<dbReference type="EMBL" id="RGET01000052">
    <property type="protein sequence ID" value="NBN88130.1"/>
    <property type="molecule type" value="Genomic_DNA"/>
</dbReference>
<comment type="similarity">
    <text evidence="1">Belongs to the site-specific recombinase resolvase family.</text>
</comment>
<proteinExistence type="inferred from homology"/>
<evidence type="ECO:0000256" key="1">
    <source>
        <dbReference type="ARBA" id="ARBA00009913"/>
    </source>
</evidence>
<name>A0A964UYJ3_9PROT</name>
<evidence type="ECO:0000313" key="4">
    <source>
        <dbReference type="Proteomes" id="UP000713222"/>
    </source>
</evidence>
<comment type="caution">
    <text evidence="3">The sequence shown here is derived from an EMBL/GenBank/DDBJ whole genome shotgun (WGS) entry which is preliminary data.</text>
</comment>
<dbReference type="InterPro" id="IPR036162">
    <property type="entry name" value="Resolvase-like_N_sf"/>
</dbReference>
<organism evidence="3 4">
    <name type="scientific">Candidatus Fonsibacter lacus</name>
    <dbReference type="NCBI Taxonomy" id="2576439"/>
    <lineage>
        <taxon>Bacteria</taxon>
        <taxon>Pseudomonadati</taxon>
        <taxon>Pseudomonadota</taxon>
        <taxon>Alphaproteobacteria</taxon>
        <taxon>Candidatus Pelagibacterales</taxon>
        <taxon>Candidatus Pelagibacterales incertae sedis</taxon>
        <taxon>Candidatus Fonsibacter</taxon>
    </lineage>
</organism>
<dbReference type="Pfam" id="PF00239">
    <property type="entry name" value="Resolvase"/>
    <property type="match status" value="1"/>
</dbReference>
<dbReference type="InterPro" id="IPR050639">
    <property type="entry name" value="SSR_resolvase"/>
</dbReference>
<reference evidence="3" key="1">
    <citation type="submission" date="2018-10" db="EMBL/GenBank/DDBJ databases">
        <title>Iterative Subtractive Binning of Freshwater Chronoseries Metagenomes Recovers Nearly Complete Genomes from over Four Hundred Novel Species.</title>
        <authorList>
            <person name="Rodriguez-R L.M."/>
            <person name="Tsementzi D."/>
            <person name="Luo C."/>
            <person name="Konstantinidis K.T."/>
        </authorList>
    </citation>
    <scope>NUCLEOTIDE SEQUENCE</scope>
    <source>
        <strain evidence="3">WB7_6_001</strain>
    </source>
</reference>
<dbReference type="Proteomes" id="UP000713222">
    <property type="component" value="Unassembled WGS sequence"/>
</dbReference>
<protein>
    <submittedName>
        <fullName evidence="3">Recombinase family protein</fullName>
    </submittedName>
</protein>
<gene>
    <name evidence="3" type="ORF">EBV32_03450</name>
</gene>
<dbReference type="Gene3D" id="3.40.50.1390">
    <property type="entry name" value="Resolvase, N-terminal catalytic domain"/>
    <property type="match status" value="1"/>
</dbReference>
<dbReference type="SMART" id="SM00857">
    <property type="entry name" value="Resolvase"/>
    <property type="match status" value="1"/>
</dbReference>
<dbReference type="SUPFAM" id="SSF53041">
    <property type="entry name" value="Resolvase-like"/>
    <property type="match status" value="1"/>
</dbReference>
<evidence type="ECO:0000259" key="2">
    <source>
        <dbReference type="PROSITE" id="PS51736"/>
    </source>
</evidence>